<dbReference type="SUPFAM" id="SSF56112">
    <property type="entry name" value="Protein kinase-like (PK-like)"/>
    <property type="match status" value="1"/>
</dbReference>
<dbReference type="InterPro" id="IPR011009">
    <property type="entry name" value="Kinase-like_dom_sf"/>
</dbReference>
<organism evidence="1 2">
    <name type="scientific">Nocardiopsis eucommiae</name>
    <dbReference type="NCBI Taxonomy" id="2831970"/>
    <lineage>
        <taxon>Bacteria</taxon>
        <taxon>Bacillati</taxon>
        <taxon>Actinomycetota</taxon>
        <taxon>Actinomycetes</taxon>
        <taxon>Streptosporangiales</taxon>
        <taxon>Nocardiopsidaceae</taxon>
        <taxon>Nocardiopsis</taxon>
    </lineage>
</organism>
<evidence type="ECO:0000313" key="1">
    <source>
        <dbReference type="EMBL" id="QVJ02856.1"/>
    </source>
</evidence>
<sequence>MNSSIPLPNDLTDQWHQAVTFLGASAPSEVALRSGLGGRTLSGPVVAANGVEAWLRVMAAPRPEGKLWEGAALAERYLSATIPRPDLLADHSWSSDGAAFQAHLWALLRGKELSETPDLSAPADVTDQWWSALHGAVDEVGRTPMPVGREVITQAFIHRMPRFIPALEGADLTVKDWRTAHGDLHWANVTKEPLELIDWEGWGGAPAGYDAAVLLAYSLPAPATASKVRDVFGSLLRTETGRLAQLVICAEIIQASERDDIHARLRPYSEGLVTELLAPQ</sequence>
<dbReference type="KEGG" id="nec:KGD82_11860"/>
<name>A0A975QKL5_9ACTN</name>
<protein>
    <submittedName>
        <fullName evidence="1">Phosphotransferase</fullName>
    </submittedName>
</protein>
<proteinExistence type="predicted"/>
<dbReference type="AlphaFoldDB" id="A0A975QKL5"/>
<dbReference type="EMBL" id="CP074402">
    <property type="protein sequence ID" value="QVJ02856.1"/>
    <property type="molecule type" value="Genomic_DNA"/>
</dbReference>
<gene>
    <name evidence="1" type="ORF">KGD82_11860</name>
</gene>
<evidence type="ECO:0000313" key="2">
    <source>
        <dbReference type="Proteomes" id="UP000682416"/>
    </source>
</evidence>
<dbReference type="Proteomes" id="UP000682416">
    <property type="component" value="Chromosome"/>
</dbReference>
<keyword evidence="2" id="KW-1185">Reference proteome</keyword>
<accession>A0A975QKL5</accession>
<reference evidence="1" key="1">
    <citation type="submission" date="2021-05" db="EMBL/GenBank/DDBJ databases">
        <authorList>
            <person name="Kaiqin L."/>
            <person name="Jian G."/>
        </authorList>
    </citation>
    <scope>NUCLEOTIDE SEQUENCE</scope>
    <source>
        <strain evidence="1">HDS5</strain>
    </source>
</reference>